<name>G0MKS5_CAEBE</name>
<evidence type="ECO:0000313" key="3">
    <source>
        <dbReference type="Proteomes" id="UP000008068"/>
    </source>
</evidence>
<dbReference type="EMBL" id="GL379799">
    <property type="protein sequence ID" value="EGT34853.1"/>
    <property type="molecule type" value="Genomic_DNA"/>
</dbReference>
<dbReference type="PANTHER" id="PTHR21503:SF8">
    <property type="entry name" value="F-BOX ASSOCIATED DOMAIN-CONTAINING PROTEIN-RELATED"/>
    <property type="match status" value="1"/>
</dbReference>
<evidence type="ECO:0000259" key="1">
    <source>
        <dbReference type="Pfam" id="PF07735"/>
    </source>
</evidence>
<dbReference type="AlphaFoldDB" id="G0MKS5"/>
<accession>G0MKS5</accession>
<dbReference type="InterPro" id="IPR012885">
    <property type="entry name" value="F-box_Sdz-33"/>
</dbReference>
<dbReference type="HOGENOM" id="CLU_040220_1_0_1"/>
<proteinExistence type="predicted"/>
<gene>
    <name evidence="2" type="ORF">CAEBREN_09067</name>
</gene>
<dbReference type="PANTHER" id="PTHR21503">
    <property type="entry name" value="F-BOX-CONTAINING HYPOTHETICAL PROTEIN C.ELEGANS"/>
    <property type="match status" value="1"/>
</dbReference>
<reference evidence="3" key="1">
    <citation type="submission" date="2011-07" db="EMBL/GenBank/DDBJ databases">
        <authorList>
            <consortium name="Caenorhabditis brenneri Sequencing and Analysis Consortium"/>
            <person name="Wilson R.K."/>
        </authorList>
    </citation>
    <scope>NUCLEOTIDE SEQUENCE [LARGE SCALE GENOMIC DNA]</scope>
    <source>
        <strain evidence="3">PB2801</strain>
    </source>
</reference>
<keyword evidence="3" id="KW-1185">Reference proteome</keyword>
<feature type="domain" description="Sdz-33 F-box" evidence="1">
    <location>
        <begin position="156"/>
        <end position="190"/>
    </location>
</feature>
<sequence length="272" mass="31332">MDWIMRLNNIVGFETGCTIMKIKMGNADIECAWSYNQIRIANASHIEVTAAIFRHILNLFKFSGKIQLELCLDPRGVNNFPVLDGVTATALRGGPIDTSTVETFCSKYPTQKSAALLSKLSAELSPYSPILILEDVYFCDTEGQSSKILENFTGRILMIDDAQLPETSIIQFIRNWMTGSSHQNLEVLRIVFNLRCFINPGIVHEEFKNEAEVRDPSKRVMHYEFNTHIIGRYRPYMFDCYDFLDIERHSDGRTASFLVMEYKFYFCVWKND</sequence>
<organism evidence="3">
    <name type="scientific">Caenorhabditis brenneri</name>
    <name type="common">Nematode worm</name>
    <dbReference type="NCBI Taxonomy" id="135651"/>
    <lineage>
        <taxon>Eukaryota</taxon>
        <taxon>Metazoa</taxon>
        <taxon>Ecdysozoa</taxon>
        <taxon>Nematoda</taxon>
        <taxon>Chromadorea</taxon>
        <taxon>Rhabditida</taxon>
        <taxon>Rhabditina</taxon>
        <taxon>Rhabditomorpha</taxon>
        <taxon>Rhabditoidea</taxon>
        <taxon>Rhabditidae</taxon>
        <taxon>Peloderinae</taxon>
        <taxon>Caenorhabditis</taxon>
    </lineage>
</organism>
<protein>
    <recommendedName>
        <fullName evidence="1">Sdz-33 F-box domain-containing protein</fullName>
    </recommendedName>
</protein>
<dbReference type="Pfam" id="PF07735">
    <property type="entry name" value="FBA_2"/>
    <property type="match status" value="1"/>
</dbReference>
<dbReference type="InParanoid" id="G0MKS5"/>
<dbReference type="eggNOG" id="ENOG502TK0P">
    <property type="taxonomic scope" value="Eukaryota"/>
</dbReference>
<dbReference type="Proteomes" id="UP000008068">
    <property type="component" value="Unassembled WGS sequence"/>
</dbReference>
<evidence type="ECO:0000313" key="2">
    <source>
        <dbReference type="EMBL" id="EGT34853.1"/>
    </source>
</evidence>